<dbReference type="GO" id="GO:0006352">
    <property type="term" value="P:DNA-templated transcription initiation"/>
    <property type="evidence" value="ECO:0007669"/>
    <property type="project" value="InterPro"/>
</dbReference>
<dbReference type="EMBL" id="JACJVR010000134">
    <property type="protein sequence ID" value="MBB6695677.1"/>
    <property type="molecule type" value="Genomic_DNA"/>
</dbReference>
<dbReference type="InterPro" id="IPR013325">
    <property type="entry name" value="RNA_pol_sigma_r2"/>
</dbReference>
<dbReference type="InterPro" id="IPR014284">
    <property type="entry name" value="RNA_pol_sigma-70_dom"/>
</dbReference>
<dbReference type="PANTHER" id="PTHR30173:SF36">
    <property type="entry name" value="ECF RNA POLYMERASE SIGMA FACTOR SIGJ"/>
    <property type="match status" value="1"/>
</dbReference>
<dbReference type="AlphaFoldDB" id="A0A841U4Q5"/>
<organism evidence="4 5">
    <name type="scientific">Cohnella xylanilytica</name>
    <dbReference type="NCBI Taxonomy" id="557555"/>
    <lineage>
        <taxon>Bacteria</taxon>
        <taxon>Bacillati</taxon>
        <taxon>Bacillota</taxon>
        <taxon>Bacilli</taxon>
        <taxon>Bacillales</taxon>
        <taxon>Paenibacillaceae</taxon>
        <taxon>Cohnella</taxon>
    </lineage>
</organism>
<dbReference type="InterPro" id="IPR013324">
    <property type="entry name" value="RNA_pol_sigma_r3/r4-like"/>
</dbReference>
<evidence type="ECO:0000313" key="4">
    <source>
        <dbReference type="EMBL" id="MBB6695677.1"/>
    </source>
</evidence>
<dbReference type="GO" id="GO:0016987">
    <property type="term" value="F:sigma factor activity"/>
    <property type="evidence" value="ECO:0007669"/>
    <property type="project" value="InterPro"/>
</dbReference>
<dbReference type="PANTHER" id="PTHR30173">
    <property type="entry name" value="SIGMA 19 FACTOR"/>
    <property type="match status" value="1"/>
</dbReference>
<accession>A0A841U4Q5</accession>
<feature type="domain" description="RNA polymerase sigma factor 70 region 4 type 2" evidence="3">
    <location>
        <begin position="124"/>
        <end position="174"/>
    </location>
</feature>
<protein>
    <submittedName>
        <fullName evidence="4">Sigma-70 family RNA polymerase sigma factor</fullName>
    </submittedName>
</protein>
<dbReference type="InterPro" id="IPR032710">
    <property type="entry name" value="NTF2-like_dom_sf"/>
</dbReference>
<dbReference type="GO" id="GO:0003677">
    <property type="term" value="F:DNA binding"/>
    <property type="evidence" value="ECO:0007669"/>
    <property type="project" value="InterPro"/>
</dbReference>
<evidence type="ECO:0000313" key="5">
    <source>
        <dbReference type="Proteomes" id="UP000553776"/>
    </source>
</evidence>
<comment type="caution">
    <text evidence="4">The sequence shown here is derived from an EMBL/GenBank/DDBJ whole genome shotgun (WGS) entry which is preliminary data.</text>
</comment>
<evidence type="ECO:0000259" key="3">
    <source>
        <dbReference type="Pfam" id="PF08281"/>
    </source>
</evidence>
<proteinExistence type="predicted"/>
<dbReference type="SUPFAM" id="SSF88659">
    <property type="entry name" value="Sigma3 and sigma4 domains of RNA polymerase sigma factors"/>
    <property type="match status" value="1"/>
</dbReference>
<dbReference type="SUPFAM" id="SSF54427">
    <property type="entry name" value="NTF2-like"/>
    <property type="match status" value="1"/>
</dbReference>
<keyword evidence="5" id="KW-1185">Reference proteome</keyword>
<dbReference type="InterPro" id="IPR052704">
    <property type="entry name" value="ECF_Sigma-70_Domain"/>
</dbReference>
<dbReference type="Gene3D" id="1.10.10.10">
    <property type="entry name" value="Winged helix-like DNA-binding domain superfamily/Winged helix DNA-binding domain"/>
    <property type="match status" value="1"/>
</dbReference>
<name>A0A841U4Q5_9BACL</name>
<dbReference type="NCBIfam" id="TIGR02937">
    <property type="entry name" value="sigma70-ECF"/>
    <property type="match status" value="1"/>
</dbReference>
<gene>
    <name evidence="4" type="ORF">H7B90_30220</name>
</gene>
<dbReference type="InterPro" id="IPR013249">
    <property type="entry name" value="RNA_pol_sigma70_r4_t2"/>
</dbReference>
<feature type="domain" description="RNA polymerase sigma-70 region 2" evidence="2">
    <location>
        <begin position="20"/>
        <end position="88"/>
    </location>
</feature>
<comment type="subunit">
    <text evidence="1">Interacts transiently with the RNA polymerase catalytic core formed by RpoA, RpoB, RpoC and RpoZ (2 alpha, 1 beta, 1 beta' and 1 omega subunit) to form the RNA polymerase holoenzyme that can initiate transcription.</text>
</comment>
<sequence>MGNGGGQEETKKAGQWEERYRKYRSAVFAIAYRMLGSAADAEDVVQDVFLSVPDARPEGADDPIRHEKAYLSRMAVNRCLNLLNSSARKRETYVGPWLPEPLVRSEDDLPEEAAERGEAVSYAFMVMLEKLGPLERAVFVLRETLGYDYEAIAGLVGKSEANCRQIYSRAKRKLGDGAPVREPLGLEKQRSLARRFAESFREGRTQELVRLLASDAVLMTDGGGKVRAAINPIYGRDRGLALLAAMAKGSMKGARFEEVAFGGGIGLAAWQGDRLHAVISFDWSGEDEPLRNLFTIFNPDKLARIRPRLAGEEVVKDRT</sequence>
<evidence type="ECO:0000259" key="2">
    <source>
        <dbReference type="Pfam" id="PF04542"/>
    </source>
</evidence>
<dbReference type="InterPro" id="IPR007627">
    <property type="entry name" value="RNA_pol_sigma70_r2"/>
</dbReference>
<dbReference type="Gene3D" id="1.10.1740.10">
    <property type="match status" value="1"/>
</dbReference>
<reference evidence="4 5" key="1">
    <citation type="submission" date="2020-08" db="EMBL/GenBank/DDBJ databases">
        <title>Cohnella phylogeny.</title>
        <authorList>
            <person name="Dunlap C."/>
        </authorList>
    </citation>
    <scope>NUCLEOTIDE SEQUENCE [LARGE SCALE GENOMIC DNA]</scope>
    <source>
        <strain evidence="4 5">DSM 25239</strain>
    </source>
</reference>
<evidence type="ECO:0000256" key="1">
    <source>
        <dbReference type="ARBA" id="ARBA00011344"/>
    </source>
</evidence>
<dbReference type="InterPro" id="IPR036388">
    <property type="entry name" value="WH-like_DNA-bd_sf"/>
</dbReference>
<dbReference type="SUPFAM" id="SSF88946">
    <property type="entry name" value="Sigma2 domain of RNA polymerase sigma factors"/>
    <property type="match status" value="1"/>
</dbReference>
<dbReference type="Pfam" id="PF04542">
    <property type="entry name" value="Sigma70_r2"/>
    <property type="match status" value="1"/>
</dbReference>
<dbReference type="Proteomes" id="UP000553776">
    <property type="component" value="Unassembled WGS sequence"/>
</dbReference>
<dbReference type="RefSeq" id="WP_185139627.1">
    <property type="nucleotide sequence ID" value="NZ_JACJVR010000134.1"/>
</dbReference>
<dbReference type="Pfam" id="PF08281">
    <property type="entry name" value="Sigma70_r4_2"/>
    <property type="match status" value="1"/>
</dbReference>